<keyword evidence="2" id="KW-0472">Membrane</keyword>
<accession>A0A5C6FE69</accession>
<dbReference type="NCBIfam" id="TIGR02532">
    <property type="entry name" value="IV_pilin_GFxxxE"/>
    <property type="match status" value="1"/>
</dbReference>
<evidence type="ECO:0000256" key="2">
    <source>
        <dbReference type="SAM" id="Phobius"/>
    </source>
</evidence>
<dbReference type="SUPFAM" id="SSF54523">
    <property type="entry name" value="Pili subunits"/>
    <property type="match status" value="1"/>
</dbReference>
<dbReference type="Gene3D" id="3.30.700.10">
    <property type="entry name" value="Glycoprotein, Type 4 Pilin"/>
    <property type="match status" value="1"/>
</dbReference>
<organism evidence="3 4">
    <name type="scientific">Rubripirellula tenax</name>
    <dbReference type="NCBI Taxonomy" id="2528015"/>
    <lineage>
        <taxon>Bacteria</taxon>
        <taxon>Pseudomonadati</taxon>
        <taxon>Planctomycetota</taxon>
        <taxon>Planctomycetia</taxon>
        <taxon>Pirellulales</taxon>
        <taxon>Pirellulaceae</taxon>
        <taxon>Rubripirellula</taxon>
    </lineage>
</organism>
<dbReference type="EMBL" id="SJPW01000001">
    <property type="protein sequence ID" value="TWU60106.1"/>
    <property type="molecule type" value="Genomic_DNA"/>
</dbReference>
<dbReference type="PANTHER" id="PTHR30093:SF2">
    <property type="entry name" value="TYPE II SECRETION SYSTEM PROTEIN H"/>
    <property type="match status" value="1"/>
</dbReference>
<dbReference type="GO" id="GO:0015628">
    <property type="term" value="P:protein secretion by the type II secretion system"/>
    <property type="evidence" value="ECO:0007669"/>
    <property type="project" value="InterPro"/>
</dbReference>
<keyword evidence="1" id="KW-0488">Methylation</keyword>
<dbReference type="Pfam" id="PF07963">
    <property type="entry name" value="N_methyl"/>
    <property type="match status" value="1"/>
</dbReference>
<sequence>MNTNLIRKRAAFTLVEILTVIVIIGILAGISIPAITGALRNARNAAIRVEIEGMSQAIESYKLKYGDYPPDFSSWTIAEKHYRRAFPNIAQSELDLLRRLTDDDTPPNDTDFTVAIDPVHNPTRMDRAEALVWALGGFSSDPELPFTGNGGPLSLVGTATPTSTIYQINSGRTNGLFNFKPGQYTLGTVDSAATLSLTNRYVSTDESRNTFSPGLAADLFMTYLSRDETSTPFVYFDSRTYDLFDAGVGDFNGYAGAGGIVRPMMADLPNPRSVTTPYGSQTAALAAFRFMNDKSFQIMSGGLDNTFGSVATVDINTDGTPEPAYFQYPTGKLIAPNEDAIAPAGCIYSGVDKYQIDSINGDIENPLIDNISNFTESTLEAALK</sequence>
<dbReference type="PRINTS" id="PR00813">
    <property type="entry name" value="BCTERIALGSPG"/>
</dbReference>
<proteinExistence type="predicted"/>
<protein>
    <submittedName>
        <fullName evidence="3">Type II secretion system protein G</fullName>
    </submittedName>
</protein>
<dbReference type="OrthoDB" id="283383at2"/>
<evidence type="ECO:0000313" key="4">
    <source>
        <dbReference type="Proteomes" id="UP000318288"/>
    </source>
</evidence>
<reference evidence="3 4" key="1">
    <citation type="submission" date="2019-02" db="EMBL/GenBank/DDBJ databases">
        <title>Deep-cultivation of Planctomycetes and their phenomic and genomic characterization uncovers novel biology.</title>
        <authorList>
            <person name="Wiegand S."/>
            <person name="Jogler M."/>
            <person name="Boedeker C."/>
            <person name="Pinto D."/>
            <person name="Vollmers J."/>
            <person name="Rivas-Marin E."/>
            <person name="Kohn T."/>
            <person name="Peeters S.H."/>
            <person name="Heuer A."/>
            <person name="Rast P."/>
            <person name="Oberbeckmann S."/>
            <person name="Bunk B."/>
            <person name="Jeske O."/>
            <person name="Meyerdierks A."/>
            <person name="Storesund J.E."/>
            <person name="Kallscheuer N."/>
            <person name="Luecker S."/>
            <person name="Lage O.M."/>
            <person name="Pohl T."/>
            <person name="Merkel B.J."/>
            <person name="Hornburger P."/>
            <person name="Mueller R.-W."/>
            <person name="Bruemmer F."/>
            <person name="Labrenz M."/>
            <person name="Spormann A.M."/>
            <person name="Op Den Camp H."/>
            <person name="Overmann J."/>
            <person name="Amann R."/>
            <person name="Jetten M.S.M."/>
            <person name="Mascher T."/>
            <person name="Medema M.H."/>
            <person name="Devos D.P."/>
            <person name="Kaster A.-K."/>
            <person name="Ovreas L."/>
            <person name="Rohde M."/>
            <person name="Galperin M.Y."/>
            <person name="Jogler C."/>
        </authorList>
    </citation>
    <scope>NUCLEOTIDE SEQUENCE [LARGE SCALE GENOMIC DNA]</scope>
    <source>
        <strain evidence="3 4">Poly51</strain>
    </source>
</reference>
<keyword evidence="4" id="KW-1185">Reference proteome</keyword>
<evidence type="ECO:0000313" key="3">
    <source>
        <dbReference type="EMBL" id="TWU60106.1"/>
    </source>
</evidence>
<dbReference type="PANTHER" id="PTHR30093">
    <property type="entry name" value="GENERAL SECRETION PATHWAY PROTEIN G"/>
    <property type="match status" value="1"/>
</dbReference>
<dbReference type="InterPro" id="IPR000983">
    <property type="entry name" value="Bac_GSPG_pilin"/>
</dbReference>
<name>A0A5C6FE69_9BACT</name>
<evidence type="ECO:0000256" key="1">
    <source>
        <dbReference type="ARBA" id="ARBA00022481"/>
    </source>
</evidence>
<keyword evidence="2" id="KW-0812">Transmembrane</keyword>
<dbReference type="InterPro" id="IPR012902">
    <property type="entry name" value="N_methyl_site"/>
</dbReference>
<dbReference type="InterPro" id="IPR045584">
    <property type="entry name" value="Pilin-like"/>
</dbReference>
<dbReference type="GO" id="GO:0015627">
    <property type="term" value="C:type II protein secretion system complex"/>
    <property type="evidence" value="ECO:0007669"/>
    <property type="project" value="InterPro"/>
</dbReference>
<keyword evidence="2" id="KW-1133">Transmembrane helix</keyword>
<dbReference type="RefSeq" id="WP_146453641.1">
    <property type="nucleotide sequence ID" value="NZ_SJPW01000001.1"/>
</dbReference>
<comment type="caution">
    <text evidence="3">The sequence shown here is derived from an EMBL/GenBank/DDBJ whole genome shotgun (WGS) entry which is preliminary data.</text>
</comment>
<gene>
    <name evidence="3" type="primary">xcpT_1</name>
    <name evidence="3" type="ORF">Poly51_03800</name>
</gene>
<dbReference type="AlphaFoldDB" id="A0A5C6FE69"/>
<dbReference type="Proteomes" id="UP000318288">
    <property type="component" value="Unassembled WGS sequence"/>
</dbReference>
<feature type="transmembrane region" description="Helical" evidence="2">
    <location>
        <begin position="12"/>
        <end position="35"/>
    </location>
</feature>